<evidence type="ECO:0000256" key="1">
    <source>
        <dbReference type="SAM" id="MobiDB-lite"/>
    </source>
</evidence>
<feature type="transmembrane region" description="Helical" evidence="2">
    <location>
        <begin position="29"/>
        <end position="47"/>
    </location>
</feature>
<sequence length="380" mass="43154">MQVEFESHSHDAAAISGVGSSQQTWRTNLLLIVCGVLVGLPGVIPSLVLGFRWVALMIGIVYFSVLFQYAKRLLQKPDDVYAPAAGVIRFRLNPNYLEHEFQWNRGRTAWSHIQEIVIHDSFLHIHVDSAISFVIPRRAFGAVDDMREFAQTAQSYLAAARTASLPAIGLYDDDFFVAWTREAGLSVEYQTARSDWAYALEKGSSDPNWRSWISRVARNSFYLVLFVAMMFMAFNVQHIGFAAFSLVASAIFWYVGTISLLFLMREKRRERTVPDQWLAKQNLFISPAGVISMTSFAIYCSNWQYYESILHDTGFIYFVADGQVCVLAPKDSFPTYGQAQHFAQEAIVWHETALKPKQEEEPTDDSPLVDEENPYRSPKA</sequence>
<evidence type="ECO:0000313" key="3">
    <source>
        <dbReference type="EMBL" id="MCC9629449.1"/>
    </source>
</evidence>
<dbReference type="EMBL" id="JAJKFT010000010">
    <property type="protein sequence ID" value="MCC9629449.1"/>
    <property type="molecule type" value="Genomic_DNA"/>
</dbReference>
<feature type="transmembrane region" description="Helical" evidence="2">
    <location>
        <begin position="220"/>
        <end position="236"/>
    </location>
</feature>
<dbReference type="Proteomes" id="UP001139103">
    <property type="component" value="Unassembled WGS sequence"/>
</dbReference>
<keyword evidence="2" id="KW-0812">Transmembrane</keyword>
<keyword evidence="2" id="KW-1133">Transmembrane helix</keyword>
<keyword evidence="4" id="KW-1185">Reference proteome</keyword>
<accession>A0A9X1MPX9</accession>
<name>A0A9X1MPX9_9BACT</name>
<feature type="transmembrane region" description="Helical" evidence="2">
    <location>
        <begin position="53"/>
        <end position="70"/>
    </location>
</feature>
<feature type="region of interest" description="Disordered" evidence="1">
    <location>
        <begin position="353"/>
        <end position="380"/>
    </location>
</feature>
<dbReference type="RefSeq" id="WP_230219517.1">
    <property type="nucleotide sequence ID" value="NZ_JAJKFT010000010.1"/>
</dbReference>
<keyword evidence="2" id="KW-0472">Membrane</keyword>
<proteinExistence type="predicted"/>
<evidence type="ECO:0000256" key="2">
    <source>
        <dbReference type="SAM" id="Phobius"/>
    </source>
</evidence>
<protein>
    <submittedName>
        <fullName evidence="3">YcxB family protein</fullName>
    </submittedName>
</protein>
<feature type="compositionally biased region" description="Acidic residues" evidence="1">
    <location>
        <begin position="361"/>
        <end position="372"/>
    </location>
</feature>
<gene>
    <name evidence="3" type="ORF">LOC68_13700</name>
</gene>
<comment type="caution">
    <text evidence="3">The sequence shown here is derived from an EMBL/GenBank/DDBJ whole genome shotgun (WGS) entry which is preliminary data.</text>
</comment>
<feature type="transmembrane region" description="Helical" evidence="2">
    <location>
        <begin position="242"/>
        <end position="263"/>
    </location>
</feature>
<evidence type="ECO:0000313" key="4">
    <source>
        <dbReference type="Proteomes" id="UP001139103"/>
    </source>
</evidence>
<dbReference type="AlphaFoldDB" id="A0A9X1MPX9"/>
<reference evidence="3" key="1">
    <citation type="submission" date="2021-11" db="EMBL/GenBank/DDBJ databases">
        <title>Genome sequence.</title>
        <authorList>
            <person name="Sun Q."/>
        </authorList>
    </citation>
    <scope>NUCLEOTIDE SEQUENCE</scope>
    <source>
        <strain evidence="3">JC732</strain>
    </source>
</reference>
<organism evidence="3 4">
    <name type="scientific">Blastopirellula sediminis</name>
    <dbReference type="NCBI Taxonomy" id="2894196"/>
    <lineage>
        <taxon>Bacteria</taxon>
        <taxon>Pseudomonadati</taxon>
        <taxon>Planctomycetota</taxon>
        <taxon>Planctomycetia</taxon>
        <taxon>Pirellulales</taxon>
        <taxon>Pirellulaceae</taxon>
        <taxon>Blastopirellula</taxon>
    </lineage>
</organism>